<keyword evidence="1" id="KW-1133">Transmembrane helix</keyword>
<dbReference type="Pfam" id="PF13781">
    <property type="entry name" value="DoxX_3"/>
    <property type="match status" value="1"/>
</dbReference>
<dbReference type="PANTHER" id="PTHR12126">
    <property type="entry name" value="NADH-UBIQUINONE OXIDOREDUCTASE 39 KDA SUBUNIT-RELATED"/>
    <property type="match status" value="1"/>
</dbReference>
<protein>
    <submittedName>
        <fullName evidence="3">SDR family oxidoreductase</fullName>
    </submittedName>
</protein>
<dbReference type="SUPFAM" id="SSF51735">
    <property type="entry name" value="NAD(P)-binding Rossmann-fold domains"/>
    <property type="match status" value="1"/>
</dbReference>
<dbReference type="InterPro" id="IPR025695">
    <property type="entry name" value="DoxX-like"/>
</dbReference>
<accession>A0ABS4DRM6</accession>
<evidence type="ECO:0000256" key="1">
    <source>
        <dbReference type="SAM" id="Phobius"/>
    </source>
</evidence>
<reference evidence="3 4" key="1">
    <citation type="submission" date="2021-04" db="EMBL/GenBank/DDBJ databases">
        <authorList>
            <person name="Huq M.A."/>
        </authorList>
    </citation>
    <scope>NUCLEOTIDE SEQUENCE [LARGE SCALE GENOMIC DNA]</scope>
    <source>
        <strain evidence="3 4">MAH-13</strain>
    </source>
</reference>
<proteinExistence type="predicted"/>
<evidence type="ECO:0000259" key="2">
    <source>
        <dbReference type="Pfam" id="PF01370"/>
    </source>
</evidence>
<feature type="transmembrane region" description="Helical" evidence="1">
    <location>
        <begin position="356"/>
        <end position="375"/>
    </location>
</feature>
<feature type="transmembrane region" description="Helical" evidence="1">
    <location>
        <begin position="315"/>
        <end position="336"/>
    </location>
</feature>
<dbReference type="RefSeq" id="WP_209622885.1">
    <property type="nucleotide sequence ID" value="NZ_JAGJRS010000034.1"/>
</dbReference>
<feature type="domain" description="NAD-dependent epimerase/dehydratase" evidence="2">
    <location>
        <begin position="14"/>
        <end position="208"/>
    </location>
</feature>
<gene>
    <name evidence="3" type="ORF">J7I44_15470</name>
</gene>
<evidence type="ECO:0000313" key="4">
    <source>
        <dbReference type="Proteomes" id="UP000823790"/>
    </source>
</evidence>
<feature type="transmembrane region" description="Helical" evidence="1">
    <location>
        <begin position="382"/>
        <end position="407"/>
    </location>
</feature>
<sequence length="432" mass="45917">MTEASGGNKARLRVLVLGADGLIGRAVCDALQAAGHRPVRGVRRRQGSGAAGVELVEVDFAHDTHQTDWLPRLQGIDAVVNAVGIFAEHGAQTFRRIHTQTPRALFAACRAAGITRAVQISALGADEHATSRFHRSKRAGDAALHAMVPSGTVLQPSLVFGAAGASSRMLMLLAWLPLAVLPGSGRQRIQPIHVDDVAALIVRLLEDEARPPSLAAVGPQPLSLAHYLSVLRRALGGGRLRVLGIPTAWLAHFGRLGGHWVDREALAMLDRGNAADAGPATQWLGHSPRPPRLFLSRAEAADMRVLLAWRVWAQVARVAVALVWLVTAVLSLGVYPVAGSFDLLDQVGLHGPLASAALYGGALLDLVLGIATLSLRGRALRITYLAQVALILSYTGIISIALPAFWLHPFGPILKNLPMLALIGALYATERR</sequence>
<dbReference type="InterPro" id="IPR051207">
    <property type="entry name" value="ComplexI_NDUFA9_subunit"/>
</dbReference>
<dbReference type="PANTHER" id="PTHR12126:SF11">
    <property type="entry name" value="NADH DEHYDROGENASE [UBIQUINONE] 1 ALPHA SUBCOMPLEX SUBUNIT 9, MITOCHONDRIAL"/>
    <property type="match status" value="1"/>
</dbReference>
<name>A0ABS4DRM6_9GAMM</name>
<dbReference type="InterPro" id="IPR001509">
    <property type="entry name" value="Epimerase_deHydtase"/>
</dbReference>
<dbReference type="Gene3D" id="3.40.50.720">
    <property type="entry name" value="NAD(P)-binding Rossmann-like Domain"/>
    <property type="match status" value="1"/>
</dbReference>
<keyword evidence="1" id="KW-0472">Membrane</keyword>
<dbReference type="Pfam" id="PF01370">
    <property type="entry name" value="Epimerase"/>
    <property type="match status" value="1"/>
</dbReference>
<comment type="caution">
    <text evidence="3">The sequence shown here is derived from an EMBL/GenBank/DDBJ whole genome shotgun (WGS) entry which is preliminary data.</text>
</comment>
<dbReference type="EMBL" id="JAGJRS010000034">
    <property type="protein sequence ID" value="MBP1475710.1"/>
    <property type="molecule type" value="Genomic_DNA"/>
</dbReference>
<dbReference type="InterPro" id="IPR036291">
    <property type="entry name" value="NAD(P)-bd_dom_sf"/>
</dbReference>
<organism evidence="3 4">
    <name type="scientific">Frateuria flava</name>
    <dbReference type="NCBI Taxonomy" id="2821489"/>
    <lineage>
        <taxon>Bacteria</taxon>
        <taxon>Pseudomonadati</taxon>
        <taxon>Pseudomonadota</taxon>
        <taxon>Gammaproteobacteria</taxon>
        <taxon>Lysobacterales</taxon>
        <taxon>Rhodanobacteraceae</taxon>
        <taxon>Frateuria</taxon>
    </lineage>
</organism>
<evidence type="ECO:0000313" key="3">
    <source>
        <dbReference type="EMBL" id="MBP1475710.1"/>
    </source>
</evidence>
<keyword evidence="1" id="KW-0812">Transmembrane</keyword>
<dbReference type="Proteomes" id="UP000823790">
    <property type="component" value="Unassembled WGS sequence"/>
</dbReference>
<keyword evidence="4" id="KW-1185">Reference proteome</keyword>